<dbReference type="EMBL" id="AKFT01000045">
    <property type="protein sequence ID" value="EJF46810.1"/>
    <property type="molecule type" value="Genomic_DNA"/>
</dbReference>
<name>J1HLH4_9ACTO</name>
<dbReference type="AlphaFoldDB" id="J1HLH4"/>
<evidence type="ECO:0000313" key="3">
    <source>
        <dbReference type="Proteomes" id="UP000002941"/>
    </source>
</evidence>
<keyword evidence="3" id="KW-1185">Reference proteome</keyword>
<reference evidence="2 3" key="1">
    <citation type="submission" date="2012-05" db="EMBL/GenBank/DDBJ databases">
        <authorList>
            <person name="Harkins D.M."/>
            <person name="Madupu R."/>
            <person name="Durkin A.S."/>
            <person name="Torralba M."/>
            <person name="Methe B."/>
            <person name="Sutton G.G."/>
            <person name="Nelson K.E."/>
        </authorList>
    </citation>
    <scope>NUCLEOTIDE SEQUENCE [LARGE SCALE GENOMIC DNA]</scope>
    <source>
        <strain evidence="2 3">F0489</strain>
    </source>
</reference>
<evidence type="ECO:0000256" key="1">
    <source>
        <dbReference type="SAM" id="MobiDB-lite"/>
    </source>
</evidence>
<proteinExistence type="predicted"/>
<organism evidence="2 3">
    <name type="scientific">Actinomyces massiliensis F0489</name>
    <dbReference type="NCBI Taxonomy" id="1125718"/>
    <lineage>
        <taxon>Bacteria</taxon>
        <taxon>Bacillati</taxon>
        <taxon>Actinomycetota</taxon>
        <taxon>Actinomycetes</taxon>
        <taxon>Actinomycetales</taxon>
        <taxon>Actinomycetaceae</taxon>
        <taxon>Actinomyces</taxon>
    </lineage>
</organism>
<sequence length="141" mass="14806">MTGQSRRRPTTAGAAPGGERSGTTPGAGSTAGAHTSPAAQAGAAESASSGTMSSGALRGFSGSSGLSTCRVLSGLAAGLARLRAGLTGARRLWRDFTGESAYDRYVERHRREHPDHEPLNERQWWRARAEFDERNVSTGCC</sequence>
<feature type="region of interest" description="Disordered" evidence="1">
    <location>
        <begin position="1"/>
        <end position="59"/>
    </location>
</feature>
<gene>
    <name evidence="2" type="ORF">HMPREF1318_2462</name>
</gene>
<comment type="caution">
    <text evidence="2">The sequence shown here is derived from an EMBL/GenBank/DDBJ whole genome shotgun (WGS) entry which is preliminary data.</text>
</comment>
<dbReference type="Proteomes" id="UP000002941">
    <property type="component" value="Unassembled WGS sequence"/>
</dbReference>
<dbReference type="eggNOG" id="COG2879">
    <property type="taxonomic scope" value="Bacteria"/>
</dbReference>
<protein>
    <submittedName>
        <fullName evidence="2">PF04328 family protein</fullName>
    </submittedName>
</protein>
<dbReference type="Pfam" id="PF04328">
    <property type="entry name" value="Sel_put"/>
    <property type="match status" value="1"/>
</dbReference>
<dbReference type="PATRIC" id="fig|1125718.3.peg.656"/>
<accession>J1HLH4</accession>
<dbReference type="RefSeq" id="WP_008730258.1">
    <property type="nucleotide sequence ID" value="NZ_AKFT01000045.1"/>
</dbReference>
<evidence type="ECO:0000313" key="2">
    <source>
        <dbReference type="EMBL" id="EJF46810.1"/>
    </source>
</evidence>
<dbReference type="OrthoDB" id="3541280at2"/>
<feature type="compositionally biased region" description="Low complexity" evidence="1">
    <location>
        <begin position="21"/>
        <end position="56"/>
    </location>
</feature>
<dbReference type="InterPro" id="IPR007423">
    <property type="entry name" value="Sel_put"/>
</dbReference>